<reference evidence="8 9" key="1">
    <citation type="submission" date="2016-10" db="EMBL/GenBank/DDBJ databases">
        <authorList>
            <person name="de Groot N.N."/>
        </authorList>
    </citation>
    <scope>NUCLEOTIDE SEQUENCE [LARGE SCALE GENOMIC DNA]</scope>
    <source>
        <strain evidence="8 9">DSM 15695</strain>
    </source>
</reference>
<dbReference type="GO" id="GO:0018104">
    <property type="term" value="P:peptidoglycan-protein cross-linking"/>
    <property type="evidence" value="ECO:0007669"/>
    <property type="project" value="TreeGrafter"/>
</dbReference>
<dbReference type="SUPFAM" id="SSF141523">
    <property type="entry name" value="L,D-transpeptidase catalytic domain-like"/>
    <property type="match status" value="1"/>
</dbReference>
<dbReference type="InterPro" id="IPR022029">
    <property type="entry name" value="YoaR-like_PG-bd"/>
</dbReference>
<proteinExistence type="predicted"/>
<keyword evidence="4 6" id="KW-0573">Peptidoglycan synthesis</keyword>
<feature type="active site" description="Proton donor/acceptor" evidence="6">
    <location>
        <position position="414"/>
    </location>
</feature>
<evidence type="ECO:0000259" key="7">
    <source>
        <dbReference type="PROSITE" id="PS52029"/>
    </source>
</evidence>
<protein>
    <submittedName>
        <fullName evidence="8">Putative peptidoglycan binding domain-containing protein</fullName>
    </submittedName>
</protein>
<dbReference type="InterPro" id="IPR038063">
    <property type="entry name" value="Transpep_catalytic_dom"/>
</dbReference>
<gene>
    <name evidence="8" type="ORF">SAMN04488558_102111</name>
</gene>
<evidence type="ECO:0000256" key="3">
    <source>
        <dbReference type="ARBA" id="ARBA00022960"/>
    </source>
</evidence>
<evidence type="ECO:0000256" key="6">
    <source>
        <dbReference type="PROSITE-ProRule" id="PRU01373"/>
    </source>
</evidence>
<accession>A0A1H9AXW8</accession>
<keyword evidence="5 6" id="KW-0961">Cell wall biogenesis/degradation</keyword>
<dbReference type="EMBL" id="FOEN01000002">
    <property type="protein sequence ID" value="SEP81594.1"/>
    <property type="molecule type" value="Genomic_DNA"/>
</dbReference>
<sequence>MKKKLIIGTVLLLTIIGGYFLGKQYYTDKFTANTQFISSNIGNLTLAQAKDKVCQDLEDKTLYIQEKGQEVLIVQLKDLEPKINLDQQLEELYQQRDVASWPLAFMKTTKAEQGLHDEVELDTDKLKGLAEEAGLDNQDRQEATPDTLAHDDKKGYYIQDGKDGTTINFDQLTESIIQAVESHQDTIQLEDNYTTHLDVTDTETLEAKLAKINNYKDLKITYLLAGDEVTIPNDKLVEWVSLDDQGEIVVDEEALVPYLDSLNEKYSTFGTVREFESTYQGTVEVPPGILGWQIDTELELPELEADILAGKDVKRKPEIYSTGDNGGEANEFGDTYIEIDLTYQTMLLYVDGELIVETGIVSGMPGTDTVPGADAVNEMLANTDLIGYNPRLKVEYSVPVNYWIRFDDNAQGIHDASWQGAYGGDVFTYAGSLGCINTPYDAVATIFQYVNVGTPVVVFY</sequence>
<feature type="active site" description="Nucleophile" evidence="6">
    <location>
        <position position="435"/>
    </location>
</feature>
<keyword evidence="2" id="KW-0808">Transferase</keyword>
<feature type="domain" description="L,D-TPase catalytic" evidence="7">
    <location>
        <begin position="335"/>
        <end position="459"/>
    </location>
</feature>
<dbReference type="Gene3D" id="2.40.440.10">
    <property type="entry name" value="L,D-transpeptidase catalytic domain-like"/>
    <property type="match status" value="1"/>
</dbReference>
<evidence type="ECO:0000256" key="1">
    <source>
        <dbReference type="ARBA" id="ARBA00004752"/>
    </source>
</evidence>
<organism evidence="8 9">
    <name type="scientific">Ignavigranum ruoffiae</name>
    <dbReference type="NCBI Taxonomy" id="89093"/>
    <lineage>
        <taxon>Bacteria</taxon>
        <taxon>Bacillati</taxon>
        <taxon>Bacillota</taxon>
        <taxon>Bacilli</taxon>
        <taxon>Lactobacillales</taxon>
        <taxon>Aerococcaceae</taxon>
        <taxon>Ignavigranum</taxon>
    </lineage>
</organism>
<dbReference type="GO" id="GO:0071972">
    <property type="term" value="F:peptidoglycan L,D-transpeptidase activity"/>
    <property type="evidence" value="ECO:0007669"/>
    <property type="project" value="TreeGrafter"/>
</dbReference>
<dbReference type="GO" id="GO:0005576">
    <property type="term" value="C:extracellular region"/>
    <property type="evidence" value="ECO:0007669"/>
    <property type="project" value="TreeGrafter"/>
</dbReference>
<dbReference type="PANTHER" id="PTHR30582:SF33">
    <property type="entry name" value="EXPORTED PROTEIN"/>
    <property type="match status" value="1"/>
</dbReference>
<dbReference type="GO" id="GO:0016740">
    <property type="term" value="F:transferase activity"/>
    <property type="evidence" value="ECO:0007669"/>
    <property type="project" value="UniProtKB-KW"/>
</dbReference>
<comment type="pathway">
    <text evidence="1 6">Cell wall biogenesis; peptidoglycan biosynthesis.</text>
</comment>
<dbReference type="GO" id="GO:0071555">
    <property type="term" value="P:cell wall organization"/>
    <property type="evidence" value="ECO:0007669"/>
    <property type="project" value="UniProtKB-UniRule"/>
</dbReference>
<dbReference type="InterPro" id="IPR050979">
    <property type="entry name" value="LD-transpeptidase"/>
</dbReference>
<keyword evidence="3 6" id="KW-0133">Cell shape</keyword>
<evidence type="ECO:0000256" key="5">
    <source>
        <dbReference type="ARBA" id="ARBA00023316"/>
    </source>
</evidence>
<dbReference type="OrthoDB" id="3176960at2"/>
<evidence type="ECO:0000256" key="4">
    <source>
        <dbReference type="ARBA" id="ARBA00022984"/>
    </source>
</evidence>
<name>A0A1H9AXW8_9LACT</name>
<dbReference type="Gene3D" id="3.10.20.800">
    <property type="match status" value="1"/>
</dbReference>
<evidence type="ECO:0000313" key="9">
    <source>
        <dbReference type="Proteomes" id="UP000198833"/>
    </source>
</evidence>
<evidence type="ECO:0000256" key="2">
    <source>
        <dbReference type="ARBA" id="ARBA00022679"/>
    </source>
</evidence>
<dbReference type="InterPro" id="IPR005490">
    <property type="entry name" value="LD_TPept_cat_dom"/>
</dbReference>
<dbReference type="PANTHER" id="PTHR30582">
    <property type="entry name" value="L,D-TRANSPEPTIDASE"/>
    <property type="match status" value="1"/>
</dbReference>
<dbReference type="UniPathway" id="UPA00219"/>
<dbReference type="InterPro" id="IPR038054">
    <property type="entry name" value="LD_TPept-like_central_sf"/>
</dbReference>
<dbReference type="GO" id="GO:0008360">
    <property type="term" value="P:regulation of cell shape"/>
    <property type="evidence" value="ECO:0007669"/>
    <property type="project" value="UniProtKB-UniRule"/>
</dbReference>
<dbReference type="AlphaFoldDB" id="A0A1H9AXW8"/>
<evidence type="ECO:0000313" key="8">
    <source>
        <dbReference type="EMBL" id="SEP81594.1"/>
    </source>
</evidence>
<dbReference type="CDD" id="cd16913">
    <property type="entry name" value="YkuD_like"/>
    <property type="match status" value="1"/>
</dbReference>
<keyword evidence="9" id="KW-1185">Reference proteome</keyword>
<dbReference type="RefSeq" id="WP_159428823.1">
    <property type="nucleotide sequence ID" value="NZ_FOEN01000002.1"/>
</dbReference>
<dbReference type="PROSITE" id="PS52029">
    <property type="entry name" value="LD_TPASE"/>
    <property type="match status" value="1"/>
</dbReference>
<dbReference type="Proteomes" id="UP000198833">
    <property type="component" value="Unassembled WGS sequence"/>
</dbReference>
<dbReference type="Pfam" id="PF12229">
    <property type="entry name" value="PG_binding_4"/>
    <property type="match status" value="1"/>
</dbReference>
<dbReference type="Pfam" id="PF03734">
    <property type="entry name" value="YkuD"/>
    <property type="match status" value="1"/>
</dbReference>
<dbReference type="STRING" id="89093.SAMN04488558_102111"/>
<dbReference type="SUPFAM" id="SSF143985">
    <property type="entry name" value="L,D-transpeptidase pre-catalytic domain-like"/>
    <property type="match status" value="1"/>
</dbReference>